<dbReference type="AlphaFoldDB" id="A0A0R1NPZ4"/>
<evidence type="ECO:0000256" key="1">
    <source>
        <dbReference type="ARBA" id="ARBA00004141"/>
    </source>
</evidence>
<proteinExistence type="inferred from homology"/>
<feature type="transmembrane region" description="Helical" evidence="6">
    <location>
        <begin position="47"/>
        <end position="68"/>
    </location>
</feature>
<evidence type="ECO:0000313" key="8">
    <source>
        <dbReference type="Proteomes" id="UP000051439"/>
    </source>
</evidence>
<evidence type="ECO:0000256" key="3">
    <source>
        <dbReference type="ARBA" id="ARBA00022692"/>
    </source>
</evidence>
<comment type="similarity">
    <text evidence="2">Belongs to the TspO/BZRP family.</text>
</comment>
<keyword evidence="8" id="KW-1185">Reference proteome</keyword>
<dbReference type="Gene3D" id="1.20.1260.100">
    <property type="entry name" value="TspO/MBR protein"/>
    <property type="match status" value="1"/>
</dbReference>
<reference evidence="7 8" key="1">
    <citation type="journal article" date="2015" name="Genome Announc.">
        <title>Expanding the biotechnology potential of lactobacilli through comparative genomics of 213 strains and associated genera.</title>
        <authorList>
            <person name="Sun Z."/>
            <person name="Harris H.M."/>
            <person name="McCann A."/>
            <person name="Guo C."/>
            <person name="Argimon S."/>
            <person name="Zhang W."/>
            <person name="Yang X."/>
            <person name="Jeffery I.B."/>
            <person name="Cooney J.C."/>
            <person name="Kagawa T.F."/>
            <person name="Liu W."/>
            <person name="Song Y."/>
            <person name="Salvetti E."/>
            <person name="Wrobel A."/>
            <person name="Rasinkangas P."/>
            <person name="Parkhill J."/>
            <person name="Rea M.C."/>
            <person name="O'Sullivan O."/>
            <person name="Ritari J."/>
            <person name="Douillard F.P."/>
            <person name="Paul Ross R."/>
            <person name="Yang R."/>
            <person name="Briner A.E."/>
            <person name="Felis G.E."/>
            <person name="de Vos W.M."/>
            <person name="Barrangou R."/>
            <person name="Klaenhammer T.R."/>
            <person name="Caufield P.W."/>
            <person name="Cui Y."/>
            <person name="Zhang H."/>
            <person name="O'Toole P.W."/>
        </authorList>
    </citation>
    <scope>NUCLEOTIDE SEQUENCE [LARGE SCALE GENOMIC DNA]</scope>
    <source>
        <strain evidence="7 8">DSM 19906</strain>
    </source>
</reference>
<keyword evidence="3 6" id="KW-0812">Transmembrane</keyword>
<feature type="transmembrane region" description="Helical" evidence="6">
    <location>
        <begin position="6"/>
        <end position="35"/>
    </location>
</feature>
<evidence type="ECO:0000256" key="6">
    <source>
        <dbReference type="SAM" id="Phobius"/>
    </source>
</evidence>
<dbReference type="GO" id="GO:0016020">
    <property type="term" value="C:membrane"/>
    <property type="evidence" value="ECO:0007669"/>
    <property type="project" value="UniProtKB-SubCell"/>
</dbReference>
<dbReference type="EMBL" id="AZEB01000006">
    <property type="protein sequence ID" value="KRL22462.1"/>
    <property type="molecule type" value="Genomic_DNA"/>
</dbReference>
<evidence type="ECO:0008006" key="9">
    <source>
        <dbReference type="Google" id="ProtNLM"/>
    </source>
</evidence>
<name>A0A0R1NPZ4_9LACO</name>
<protein>
    <recommendedName>
        <fullName evidence="9">TspO MBR family protein</fullName>
    </recommendedName>
</protein>
<comment type="caution">
    <text evidence="7">The sequence shown here is derived from an EMBL/GenBank/DDBJ whole genome shotgun (WGS) entry which is preliminary data.</text>
</comment>
<evidence type="ECO:0000256" key="4">
    <source>
        <dbReference type="ARBA" id="ARBA00022989"/>
    </source>
</evidence>
<evidence type="ECO:0000256" key="5">
    <source>
        <dbReference type="ARBA" id="ARBA00023136"/>
    </source>
</evidence>
<dbReference type="InterPro" id="IPR038330">
    <property type="entry name" value="TspO/MBR-related_sf"/>
</dbReference>
<dbReference type="Proteomes" id="UP000051439">
    <property type="component" value="Unassembled WGS sequence"/>
</dbReference>
<sequence>MLNFVWTIVFFNGSLFVIGLIIIIVMDIMVASLMYRLLPTNKITTWLLGPYLAWLLFAPYLAGGVALLNH</sequence>
<organism evidence="7 8">
    <name type="scientific">Lentilactobacillus kisonensis DSM 19906 = JCM 15041</name>
    <dbReference type="NCBI Taxonomy" id="1423766"/>
    <lineage>
        <taxon>Bacteria</taxon>
        <taxon>Bacillati</taxon>
        <taxon>Bacillota</taxon>
        <taxon>Bacilli</taxon>
        <taxon>Lactobacillales</taxon>
        <taxon>Lactobacillaceae</taxon>
        <taxon>Lentilactobacillus</taxon>
    </lineage>
</organism>
<comment type="subcellular location">
    <subcellularLocation>
        <location evidence="1">Membrane</location>
        <topology evidence="1">Multi-pass membrane protein</topology>
    </subcellularLocation>
</comment>
<dbReference type="PATRIC" id="fig|1423766.4.peg.2436"/>
<gene>
    <name evidence="7" type="ORF">FC98_GL002345</name>
</gene>
<keyword evidence="4 6" id="KW-1133">Transmembrane helix</keyword>
<keyword evidence="5 6" id="KW-0472">Membrane</keyword>
<evidence type="ECO:0000313" key="7">
    <source>
        <dbReference type="EMBL" id="KRL22462.1"/>
    </source>
</evidence>
<dbReference type="InterPro" id="IPR004307">
    <property type="entry name" value="TspO_MBR"/>
</dbReference>
<evidence type="ECO:0000256" key="2">
    <source>
        <dbReference type="ARBA" id="ARBA00007524"/>
    </source>
</evidence>
<dbReference type="Pfam" id="PF03073">
    <property type="entry name" value="TspO_MBR"/>
    <property type="match status" value="1"/>
</dbReference>
<accession>A0A0R1NPZ4</accession>